<dbReference type="EMBL" id="CP036298">
    <property type="protein sequence ID" value="QDV22537.1"/>
    <property type="molecule type" value="Genomic_DNA"/>
</dbReference>
<dbReference type="SUPFAM" id="SSF51126">
    <property type="entry name" value="Pectin lyase-like"/>
    <property type="match status" value="1"/>
</dbReference>
<dbReference type="InterPro" id="IPR039448">
    <property type="entry name" value="Beta_helix"/>
</dbReference>
<proteinExistence type="predicted"/>
<evidence type="ECO:0000256" key="1">
    <source>
        <dbReference type="SAM" id="SignalP"/>
    </source>
</evidence>
<keyword evidence="3" id="KW-0456">Lyase</keyword>
<dbReference type="InterPro" id="IPR006626">
    <property type="entry name" value="PbH1"/>
</dbReference>
<keyword evidence="4" id="KW-1185">Reference proteome</keyword>
<dbReference type="InterPro" id="IPR012334">
    <property type="entry name" value="Pectin_lyas_fold"/>
</dbReference>
<dbReference type="AlphaFoldDB" id="A0A518G1S3"/>
<protein>
    <submittedName>
        <fullName evidence="3">Pectate lyase superfamily protein</fullName>
    </submittedName>
</protein>
<dbReference type="KEGG" id="ahel:Q31a_08230"/>
<sequence precursor="true">MNSILSVATVCLLILCPQLRLSADESPGESDPRPQERQLPFEMHAKMTQLPIVHVGPADADLVGTDNRVLQAAVDYIASLGGGTVEILPGEYLMRDSLHLRSNVTVRGTKGETILRKSDGVVSPLSVDGDFGEQQFTVADATGFQVGFGVAIWDQNAGGFHTSVARITGRSDNTFSIDKPLMADCMVHNKARAATVFPVVSGYDLRNVRVENLVIEGNKDANVELNGCRGGGIFLYRGFGTVIQNCEVRNYNGDGISFQQSNDVTIVGCRSESNTQLGFHPGSGSQRPVVQNCIARHNGTDGLFLCWRVKHGFFENNLLEANGRFGISIGHKDTDNLLQSNRVLRNGEDGVNFRNETLGMAAHRNRLRDNVIEDNGTNGSAAGIRIRGETDGLVFENNVIRDTRPSEKQSQKVGVLIENQVGTLTLLDNQIEAENPVEDKREK</sequence>
<evidence type="ECO:0000313" key="3">
    <source>
        <dbReference type="EMBL" id="QDV22537.1"/>
    </source>
</evidence>
<name>A0A518G1S3_9BACT</name>
<organism evidence="3 4">
    <name type="scientific">Aureliella helgolandensis</name>
    <dbReference type="NCBI Taxonomy" id="2527968"/>
    <lineage>
        <taxon>Bacteria</taxon>
        <taxon>Pseudomonadati</taxon>
        <taxon>Planctomycetota</taxon>
        <taxon>Planctomycetia</taxon>
        <taxon>Pirellulales</taxon>
        <taxon>Pirellulaceae</taxon>
        <taxon>Aureliella</taxon>
    </lineage>
</organism>
<feature type="signal peptide" evidence="1">
    <location>
        <begin position="1"/>
        <end position="22"/>
    </location>
</feature>
<reference evidence="3 4" key="1">
    <citation type="submission" date="2019-02" db="EMBL/GenBank/DDBJ databases">
        <title>Deep-cultivation of Planctomycetes and their phenomic and genomic characterization uncovers novel biology.</title>
        <authorList>
            <person name="Wiegand S."/>
            <person name="Jogler M."/>
            <person name="Boedeker C."/>
            <person name="Pinto D."/>
            <person name="Vollmers J."/>
            <person name="Rivas-Marin E."/>
            <person name="Kohn T."/>
            <person name="Peeters S.H."/>
            <person name="Heuer A."/>
            <person name="Rast P."/>
            <person name="Oberbeckmann S."/>
            <person name="Bunk B."/>
            <person name="Jeske O."/>
            <person name="Meyerdierks A."/>
            <person name="Storesund J.E."/>
            <person name="Kallscheuer N."/>
            <person name="Luecker S."/>
            <person name="Lage O.M."/>
            <person name="Pohl T."/>
            <person name="Merkel B.J."/>
            <person name="Hornburger P."/>
            <person name="Mueller R.-W."/>
            <person name="Bruemmer F."/>
            <person name="Labrenz M."/>
            <person name="Spormann A.M."/>
            <person name="Op den Camp H."/>
            <person name="Overmann J."/>
            <person name="Amann R."/>
            <person name="Jetten M.S.M."/>
            <person name="Mascher T."/>
            <person name="Medema M.H."/>
            <person name="Devos D.P."/>
            <person name="Kaster A.-K."/>
            <person name="Ovreas L."/>
            <person name="Rohde M."/>
            <person name="Galperin M.Y."/>
            <person name="Jogler C."/>
        </authorList>
    </citation>
    <scope>NUCLEOTIDE SEQUENCE [LARGE SCALE GENOMIC DNA]</scope>
    <source>
        <strain evidence="3 4">Q31a</strain>
    </source>
</reference>
<dbReference type="Proteomes" id="UP000318017">
    <property type="component" value="Chromosome"/>
</dbReference>
<dbReference type="Pfam" id="PF13229">
    <property type="entry name" value="Beta_helix"/>
    <property type="match status" value="1"/>
</dbReference>
<feature type="domain" description="Right handed beta helix" evidence="2">
    <location>
        <begin position="221"/>
        <end position="353"/>
    </location>
</feature>
<feature type="chain" id="PRO_5021794934" evidence="1">
    <location>
        <begin position="23"/>
        <end position="443"/>
    </location>
</feature>
<dbReference type="OrthoDB" id="211073at2"/>
<dbReference type="GO" id="GO:0016829">
    <property type="term" value="F:lyase activity"/>
    <property type="evidence" value="ECO:0007669"/>
    <property type="project" value="UniProtKB-KW"/>
</dbReference>
<keyword evidence="1" id="KW-0732">Signal</keyword>
<accession>A0A518G1S3</accession>
<dbReference type="Gene3D" id="2.160.20.10">
    <property type="entry name" value="Single-stranded right-handed beta-helix, Pectin lyase-like"/>
    <property type="match status" value="1"/>
</dbReference>
<dbReference type="RefSeq" id="WP_145074209.1">
    <property type="nucleotide sequence ID" value="NZ_CP036298.1"/>
</dbReference>
<evidence type="ECO:0000313" key="4">
    <source>
        <dbReference type="Proteomes" id="UP000318017"/>
    </source>
</evidence>
<dbReference type="InterPro" id="IPR011050">
    <property type="entry name" value="Pectin_lyase_fold/virulence"/>
</dbReference>
<gene>
    <name evidence="3" type="ORF">Q31a_08230</name>
</gene>
<dbReference type="SMART" id="SM00710">
    <property type="entry name" value="PbH1"/>
    <property type="match status" value="8"/>
</dbReference>
<evidence type="ECO:0000259" key="2">
    <source>
        <dbReference type="Pfam" id="PF13229"/>
    </source>
</evidence>